<dbReference type="RefSeq" id="WP_158364550.1">
    <property type="nucleotide sequence ID" value="NZ_JAOQKC010000020.1"/>
</dbReference>
<sequence>MIEKKYINKIMAEYLSILEKYEDPIKEFKQEDIKRFIGEVRLFWYRKRRYIRYFMANIEKKDAVAYLAGAMRVDIATGGHFDYVLVGKYRIVNEPIMKLSTFYKGTEKEINFEYTNQYLKDCVEDLLLILRKYSRDFCVLPIEPFIASNMEEYNSILIDAAERMVAAMFGIDDSELKSIIESECSYEEIESKLLPGMREKLIFVSWKDSQLSLRDKCKRYLEVNGDVMPVIKEFSESQIFYAIAHQYCMQGLAIANLMHNYKMIPFIRNDVTFQFFALIFYSNIMDDLSKHDYLQVYVPYVLQRTIDFSDKAYDELVDVAGNGKLVNYIIDYCEEQNINSLTAEDILHCVDRFYY</sequence>
<keyword evidence="2" id="KW-1185">Reference proteome</keyword>
<comment type="caution">
    <text evidence="1">The sequence shown here is derived from an EMBL/GenBank/DDBJ whole genome shotgun (WGS) entry which is preliminary data.</text>
</comment>
<proteinExistence type="predicted"/>
<organism evidence="1 2">
    <name type="scientific">Laedolimicola ammoniilytica</name>
    <dbReference type="NCBI Taxonomy" id="2981771"/>
    <lineage>
        <taxon>Bacteria</taxon>
        <taxon>Bacillati</taxon>
        <taxon>Bacillota</taxon>
        <taxon>Clostridia</taxon>
        <taxon>Lachnospirales</taxon>
        <taxon>Lachnospiraceae</taxon>
        <taxon>Laedolimicola</taxon>
    </lineage>
</organism>
<gene>
    <name evidence="1" type="ORF">OCV63_13080</name>
</gene>
<dbReference type="EMBL" id="JAOQKC010000020">
    <property type="protein sequence ID" value="MCU6697819.1"/>
    <property type="molecule type" value="Genomic_DNA"/>
</dbReference>
<accession>A0ABT2RZS2</accession>
<reference evidence="1 2" key="1">
    <citation type="journal article" date="2021" name="ISME Commun">
        <title>Automated analysis of genomic sequences facilitates high-throughput and comprehensive description of bacteria.</title>
        <authorList>
            <person name="Hitch T.C.A."/>
        </authorList>
    </citation>
    <scope>NUCLEOTIDE SEQUENCE [LARGE SCALE GENOMIC DNA]</scope>
    <source>
        <strain evidence="1 2">Sanger_04</strain>
    </source>
</reference>
<protein>
    <submittedName>
        <fullName evidence="1">Uncharacterized protein</fullName>
    </submittedName>
</protein>
<evidence type="ECO:0000313" key="1">
    <source>
        <dbReference type="EMBL" id="MCU6697819.1"/>
    </source>
</evidence>
<evidence type="ECO:0000313" key="2">
    <source>
        <dbReference type="Proteomes" id="UP001652461"/>
    </source>
</evidence>
<name>A0ABT2RZS2_9FIRM</name>
<dbReference type="Proteomes" id="UP001652461">
    <property type="component" value="Unassembled WGS sequence"/>
</dbReference>